<dbReference type="PANTHER" id="PTHR34822:SF1">
    <property type="entry name" value="GRPB FAMILY PROTEIN"/>
    <property type="match status" value="1"/>
</dbReference>
<dbReference type="OrthoDB" id="9799092at2"/>
<sequence>MTKPEVILIDYNPDWPRKYEEEKNRILEVTGKEIMAIAHIGSTSIKGLAAKPIIDIMAGIKKLKDFEALIQPLDKIGYQYIPKAEFKERKFFRKGLWGRGTCHLHICEIDSNEWKEKLFFRDFLRLHPESVEEYSTFKKELAAKFQFDRARYTEEKGPFVRAIIDKALMNGPLVEPSNQRESGTKKSYSF</sequence>
<dbReference type="EMBL" id="QWVT01000015">
    <property type="protein sequence ID" value="RID85553.1"/>
    <property type="molecule type" value="Genomic_DNA"/>
</dbReference>
<dbReference type="RefSeq" id="WP_119112406.1">
    <property type="nucleotide sequence ID" value="NZ_CBCSEO010000002.1"/>
</dbReference>
<dbReference type="InterPro" id="IPR007344">
    <property type="entry name" value="GrpB/CoaE"/>
</dbReference>
<dbReference type="AlphaFoldDB" id="A0A398BD85"/>
<organism evidence="1 2">
    <name type="scientific">Mesobacillus zeae</name>
    <dbReference type="NCBI Taxonomy" id="1917180"/>
    <lineage>
        <taxon>Bacteria</taxon>
        <taxon>Bacillati</taxon>
        <taxon>Bacillota</taxon>
        <taxon>Bacilli</taxon>
        <taxon>Bacillales</taxon>
        <taxon>Bacillaceae</taxon>
        <taxon>Mesobacillus</taxon>
    </lineage>
</organism>
<dbReference type="Proteomes" id="UP000265816">
    <property type="component" value="Unassembled WGS sequence"/>
</dbReference>
<evidence type="ECO:0000313" key="2">
    <source>
        <dbReference type="Proteomes" id="UP000265816"/>
    </source>
</evidence>
<dbReference type="PANTHER" id="PTHR34822">
    <property type="entry name" value="GRPB DOMAIN PROTEIN (AFU_ORTHOLOGUE AFUA_1G01530)"/>
    <property type="match status" value="1"/>
</dbReference>
<accession>A0A398BD85</accession>
<evidence type="ECO:0000313" key="1">
    <source>
        <dbReference type="EMBL" id="RID85553.1"/>
    </source>
</evidence>
<keyword evidence="2" id="KW-1185">Reference proteome</keyword>
<comment type="caution">
    <text evidence="1">The sequence shown here is derived from an EMBL/GenBank/DDBJ whole genome shotgun (WGS) entry which is preliminary data.</text>
</comment>
<dbReference type="SUPFAM" id="SSF81301">
    <property type="entry name" value="Nucleotidyltransferase"/>
    <property type="match status" value="1"/>
</dbReference>
<dbReference type="Pfam" id="PF04229">
    <property type="entry name" value="GrpB"/>
    <property type="match status" value="1"/>
</dbReference>
<proteinExistence type="predicted"/>
<dbReference type="InterPro" id="IPR043519">
    <property type="entry name" value="NT_sf"/>
</dbReference>
<protein>
    <submittedName>
        <fullName evidence="1">GrpB family protein</fullName>
    </submittedName>
</protein>
<name>A0A398BD85_9BACI</name>
<gene>
    <name evidence="1" type="ORF">D1970_08260</name>
</gene>
<reference evidence="1 2" key="1">
    <citation type="submission" date="2018-08" db="EMBL/GenBank/DDBJ databases">
        <title>Bacillus jemisoniae sp. nov., Bacillus chryseoplanitiae sp. nov., Bacillus resnikiae sp. nov., and Bacillus frankliniae sp. nov., isolated from Viking spacecraft and associated surfaces.</title>
        <authorList>
            <person name="Seuylemezian A."/>
            <person name="Vaishampayan P."/>
        </authorList>
    </citation>
    <scope>NUCLEOTIDE SEQUENCE [LARGE SCALE GENOMIC DNA]</scope>
    <source>
        <strain evidence="1 2">JJ-247</strain>
    </source>
</reference>
<dbReference type="Gene3D" id="3.30.460.10">
    <property type="entry name" value="Beta Polymerase, domain 2"/>
    <property type="match status" value="1"/>
</dbReference>